<evidence type="ECO:0000256" key="6">
    <source>
        <dbReference type="SAM" id="Phobius"/>
    </source>
</evidence>
<dbReference type="CDD" id="cd11482">
    <property type="entry name" value="SLC-NCS1sbd_NRT1-like"/>
    <property type="match status" value="1"/>
</dbReference>
<dbReference type="Pfam" id="PF02133">
    <property type="entry name" value="Transp_cyt_pur"/>
    <property type="match status" value="1"/>
</dbReference>
<feature type="transmembrane region" description="Helical" evidence="6">
    <location>
        <begin position="231"/>
        <end position="252"/>
    </location>
</feature>
<dbReference type="EMBL" id="CP015055">
    <property type="protein sequence ID" value="QGN14418.1"/>
    <property type="molecule type" value="Genomic_DNA"/>
</dbReference>
<sequence>MGLLHRIDKFLELDGSNNMQNKDIVPIPINRRKWGYTGYISYWAIMNLCPVTWSVGASLLTVGLNGAHAMGTVVVGNFIVCLATIIAAVYGSNYHIGFSVFQRVVFGIRGAYYGVLVRSILSVVWFASQSYLGGLCVNLVLSSWSKSYMNMKNHFPDSVKMTSQELIGYVIYLIITVPSLMVPPEYYDYILATSSAATFFCGLGITIWAVKENGGSGTLMNTPITLSSSDFGWMWMYGINSWYSSLVAGIANQSDFSRFNKKPIHFYLGTLIGNTLSGFIVPLFGIICASALEEKYGVELWKPNDIGMFWLQNDYSPSRRAGAFFSGVALVYSQLAICGIGNAISGGMDLSTIFPRYINIRRGAMIILILVWPTQPWLFYNSSSVFISVMSSFSVFVTPMVAVYICEYFLVRRCIIKLSDCYINSSKSIYWYHQGINWKGIVISILGSAPGLPGLINAANPKIKISRGIENFYYGSFIFQFVTTFAMYAIVSFIWKPEVGTRDNVDYFNTYTEEECMKLGIIPYNGQLPEDISETESDEYKKDLVVQTVKHSKE</sequence>
<feature type="transmembrane region" description="Helical" evidence="6">
    <location>
        <begin position="472"/>
        <end position="495"/>
    </location>
</feature>
<evidence type="ECO:0000256" key="4">
    <source>
        <dbReference type="ARBA" id="ARBA00022989"/>
    </source>
</evidence>
<evidence type="ECO:0000313" key="8">
    <source>
        <dbReference type="Proteomes" id="UP000422736"/>
    </source>
</evidence>
<keyword evidence="4 6" id="KW-1133">Transmembrane helix</keyword>
<feature type="transmembrane region" description="Helical" evidence="6">
    <location>
        <begin position="40"/>
        <end position="63"/>
    </location>
</feature>
<reference evidence="7 8" key="1">
    <citation type="submission" date="2016-03" db="EMBL/GenBank/DDBJ databases">
        <title>How can Kluyveromyces marxianus grow so fast - potential evolutionary course in Saccharomyces Complex revealed by comparative genomics.</title>
        <authorList>
            <person name="Mo W."/>
            <person name="Lu W."/>
            <person name="Yang X."/>
            <person name="Qi J."/>
            <person name="Lv H."/>
        </authorList>
    </citation>
    <scope>NUCLEOTIDE SEQUENCE [LARGE SCALE GENOMIC DNA]</scope>
    <source>
        <strain evidence="7 8">FIM1</strain>
    </source>
</reference>
<feature type="transmembrane region" description="Helical" evidence="6">
    <location>
        <begin position="323"/>
        <end position="344"/>
    </location>
</feature>
<name>A0ABX6EQ36_KLUMA</name>
<evidence type="ECO:0000256" key="3">
    <source>
        <dbReference type="ARBA" id="ARBA00022692"/>
    </source>
</evidence>
<dbReference type="Proteomes" id="UP000422736">
    <property type="component" value="Chromosome 2"/>
</dbReference>
<keyword evidence="5 6" id="KW-0472">Membrane</keyword>
<comment type="similarity">
    <text evidence="2">Belongs to the purine-cytosine permease (2.A.39) family.</text>
</comment>
<feature type="transmembrane region" description="Helical" evidence="6">
    <location>
        <begin position="386"/>
        <end position="410"/>
    </location>
</feature>
<keyword evidence="8" id="KW-1185">Reference proteome</keyword>
<dbReference type="InterPro" id="IPR001248">
    <property type="entry name" value="Pur-cyt_permease"/>
</dbReference>
<feature type="transmembrane region" description="Helical" evidence="6">
    <location>
        <begin position="111"/>
        <end position="141"/>
    </location>
</feature>
<evidence type="ECO:0000313" key="7">
    <source>
        <dbReference type="EMBL" id="QGN14418.1"/>
    </source>
</evidence>
<organism evidence="7 8">
    <name type="scientific">Kluyveromyces marxianus</name>
    <name type="common">Yeast</name>
    <name type="synonym">Candida kefyr</name>
    <dbReference type="NCBI Taxonomy" id="4911"/>
    <lineage>
        <taxon>Eukaryota</taxon>
        <taxon>Fungi</taxon>
        <taxon>Dikarya</taxon>
        <taxon>Ascomycota</taxon>
        <taxon>Saccharomycotina</taxon>
        <taxon>Saccharomycetes</taxon>
        <taxon>Saccharomycetales</taxon>
        <taxon>Saccharomycetaceae</taxon>
        <taxon>Kluyveromyces</taxon>
    </lineage>
</organism>
<evidence type="ECO:0000256" key="2">
    <source>
        <dbReference type="ARBA" id="ARBA00008974"/>
    </source>
</evidence>
<dbReference type="PANTHER" id="PTHR30618:SF15">
    <property type="entry name" value="NICOTINAMIDE RIBOSIDE TRANSPORTER 1-RELATED"/>
    <property type="match status" value="1"/>
</dbReference>
<feature type="transmembrane region" description="Helical" evidence="6">
    <location>
        <begin position="189"/>
        <end position="211"/>
    </location>
</feature>
<feature type="transmembrane region" description="Helical" evidence="6">
    <location>
        <begin position="364"/>
        <end position="380"/>
    </location>
</feature>
<dbReference type="Gene3D" id="1.10.4160.10">
    <property type="entry name" value="Hydantoin permease"/>
    <property type="match status" value="1"/>
</dbReference>
<feature type="transmembrane region" description="Helical" evidence="6">
    <location>
        <begin position="264"/>
        <end position="292"/>
    </location>
</feature>
<accession>A0ABX6EQ36</accession>
<feature type="transmembrane region" description="Helical" evidence="6">
    <location>
        <begin position="69"/>
        <end position="90"/>
    </location>
</feature>
<feature type="transmembrane region" description="Helical" evidence="6">
    <location>
        <begin position="166"/>
        <end position="182"/>
    </location>
</feature>
<protein>
    <submittedName>
        <fullName evidence="7">Thiamine transporter</fullName>
    </submittedName>
</protein>
<keyword evidence="3 6" id="KW-0812">Transmembrane</keyword>
<gene>
    <name evidence="7" type="primary">THI72</name>
    <name evidence="7" type="ORF">FIM1_1079</name>
</gene>
<evidence type="ECO:0000256" key="1">
    <source>
        <dbReference type="ARBA" id="ARBA00004141"/>
    </source>
</evidence>
<dbReference type="PANTHER" id="PTHR30618">
    <property type="entry name" value="NCS1 FAMILY PURINE/PYRIMIDINE TRANSPORTER"/>
    <property type="match status" value="1"/>
</dbReference>
<dbReference type="InterPro" id="IPR045225">
    <property type="entry name" value="Uracil/uridine/allantoin_perm"/>
</dbReference>
<evidence type="ECO:0000256" key="5">
    <source>
        <dbReference type="ARBA" id="ARBA00023136"/>
    </source>
</evidence>
<proteinExistence type="inferred from homology"/>
<comment type="subcellular location">
    <subcellularLocation>
        <location evidence="1">Membrane</location>
        <topology evidence="1">Multi-pass membrane protein</topology>
    </subcellularLocation>
</comment>